<dbReference type="InterPro" id="IPR020846">
    <property type="entry name" value="MFS_dom"/>
</dbReference>
<dbReference type="AlphaFoldDB" id="A0A380G5K5"/>
<accession>A0A380G5K5</accession>
<dbReference type="RefSeq" id="WP_019168396.1">
    <property type="nucleotide sequence ID" value="NZ_CAIB01000144.1"/>
</dbReference>
<dbReference type="Pfam" id="PF07690">
    <property type="entry name" value="MFS_1"/>
    <property type="match status" value="1"/>
</dbReference>
<sequence length="393" mass="43473">MNMPKGIWWLVIGMAINITGASFLWPLNTIYMNEELDKSLSTAGLVLMVNSFGMIVGNLLGGTLFDKLGGYRTIMLGTIVSLVATVLLNFFHGWPWYAVWLVMLGFGGGMIIPAIYAMAGAVWPQGGRQTFNAIYLAQNIGVALGAALGGFVAELSFNYIFMANLAMYVIFFFIALFQFKMDYQATVKHQETLENVARIQNKKHFTALILLCVMFALCWIAYVQWQTTIASFTQSIGISMSQYSLLWTVNGVLILVGQPLILPIIHLIKGQLKKQLYFGLGVFILSFFVTSFATSFSIFVVGMVIMTFAEMFVWPAVPTIANNLAPKGREGVYQGIVNSASTVGKAFGPLIGGILVDIFDMQIMFLSMIGLLVMAVIFLSIYDRKVDPKTLYR</sequence>
<dbReference type="PROSITE" id="PS50850">
    <property type="entry name" value="MFS"/>
    <property type="match status" value="1"/>
</dbReference>
<dbReference type="InterPro" id="IPR050171">
    <property type="entry name" value="MFS_Transporters"/>
</dbReference>
<name>A0A380G5K5_STAIN</name>
<feature type="transmembrane region" description="Helical" evidence="7">
    <location>
        <begin position="245"/>
        <end position="265"/>
    </location>
</feature>
<reference evidence="9 10" key="1">
    <citation type="submission" date="2018-06" db="EMBL/GenBank/DDBJ databases">
        <authorList>
            <consortium name="Pathogen Informatics"/>
            <person name="Doyle S."/>
        </authorList>
    </citation>
    <scope>NUCLEOTIDE SEQUENCE [LARGE SCALE GENOMIC DNA]</scope>
    <source>
        <strain evidence="10">NCTC 11048</strain>
    </source>
</reference>
<dbReference type="InterPro" id="IPR036259">
    <property type="entry name" value="MFS_trans_sf"/>
</dbReference>
<dbReference type="STRING" id="1141106.GCA_000308095_01412"/>
<dbReference type="InterPro" id="IPR011701">
    <property type="entry name" value="MFS"/>
</dbReference>
<proteinExistence type="predicted"/>
<dbReference type="SUPFAM" id="SSF103473">
    <property type="entry name" value="MFS general substrate transporter"/>
    <property type="match status" value="1"/>
</dbReference>
<keyword evidence="3" id="KW-1003">Cell membrane</keyword>
<evidence type="ECO:0000313" key="9">
    <source>
        <dbReference type="EMBL" id="SUM46429.1"/>
    </source>
</evidence>
<dbReference type="Gene3D" id="1.20.1250.20">
    <property type="entry name" value="MFS general substrate transporter like domains"/>
    <property type="match status" value="2"/>
</dbReference>
<evidence type="ECO:0000256" key="5">
    <source>
        <dbReference type="ARBA" id="ARBA00022989"/>
    </source>
</evidence>
<dbReference type="GO" id="GO:0022857">
    <property type="term" value="F:transmembrane transporter activity"/>
    <property type="evidence" value="ECO:0007669"/>
    <property type="project" value="InterPro"/>
</dbReference>
<feature type="domain" description="Major facilitator superfamily (MFS) profile" evidence="8">
    <location>
        <begin position="6"/>
        <end position="387"/>
    </location>
</feature>
<dbReference type="GO" id="GO:0005886">
    <property type="term" value="C:plasma membrane"/>
    <property type="evidence" value="ECO:0007669"/>
    <property type="project" value="UniProtKB-SubCell"/>
</dbReference>
<evidence type="ECO:0000256" key="3">
    <source>
        <dbReference type="ARBA" id="ARBA00022475"/>
    </source>
</evidence>
<feature type="transmembrane region" description="Helical" evidence="7">
    <location>
        <begin position="97"/>
        <end position="119"/>
    </location>
</feature>
<feature type="transmembrane region" description="Helical" evidence="7">
    <location>
        <begin position="7"/>
        <end position="27"/>
    </location>
</feature>
<dbReference type="OrthoDB" id="3268460at2"/>
<evidence type="ECO:0000256" key="7">
    <source>
        <dbReference type="SAM" id="Phobius"/>
    </source>
</evidence>
<protein>
    <submittedName>
        <fullName evidence="9">Multidrug resistance transporter protein</fullName>
    </submittedName>
</protein>
<feature type="transmembrane region" description="Helical" evidence="7">
    <location>
        <begin position="73"/>
        <end position="91"/>
    </location>
</feature>
<dbReference type="PANTHER" id="PTHR23517">
    <property type="entry name" value="RESISTANCE PROTEIN MDTM, PUTATIVE-RELATED-RELATED"/>
    <property type="match status" value="1"/>
</dbReference>
<dbReference type="EMBL" id="UHDP01000003">
    <property type="protein sequence ID" value="SUM46429.1"/>
    <property type="molecule type" value="Genomic_DNA"/>
</dbReference>
<feature type="transmembrane region" description="Helical" evidence="7">
    <location>
        <begin position="277"/>
        <end position="305"/>
    </location>
</feature>
<dbReference type="CDD" id="cd17329">
    <property type="entry name" value="MFS_MdtH_MDR_like"/>
    <property type="match status" value="1"/>
</dbReference>
<dbReference type="PANTHER" id="PTHR23517:SF10">
    <property type="entry name" value="MAJOR FACILITATOR SUPERFAMILY (MFS) PROFILE DOMAIN-CONTAINING PROTEIN"/>
    <property type="match status" value="1"/>
</dbReference>
<comment type="subcellular location">
    <subcellularLocation>
        <location evidence="1">Cell membrane</location>
        <topology evidence="1">Multi-pass membrane protein</topology>
    </subcellularLocation>
</comment>
<feature type="transmembrane region" description="Helical" evidence="7">
    <location>
        <begin position="205"/>
        <end position="225"/>
    </location>
</feature>
<organism evidence="9 10">
    <name type="scientific">Staphylococcus intermedius NCTC 11048</name>
    <dbReference type="NCBI Taxonomy" id="1141106"/>
    <lineage>
        <taxon>Bacteria</taxon>
        <taxon>Bacillati</taxon>
        <taxon>Bacillota</taxon>
        <taxon>Bacilli</taxon>
        <taxon>Bacillales</taxon>
        <taxon>Staphylococcaceae</taxon>
        <taxon>Staphylococcus</taxon>
        <taxon>Staphylococcus intermedius group</taxon>
    </lineage>
</organism>
<keyword evidence="6 7" id="KW-0472">Membrane</keyword>
<keyword evidence="5 7" id="KW-1133">Transmembrane helix</keyword>
<evidence type="ECO:0000259" key="8">
    <source>
        <dbReference type="PROSITE" id="PS50850"/>
    </source>
</evidence>
<keyword evidence="10" id="KW-1185">Reference proteome</keyword>
<keyword evidence="2" id="KW-0813">Transport</keyword>
<evidence type="ECO:0000256" key="6">
    <source>
        <dbReference type="ARBA" id="ARBA00023136"/>
    </source>
</evidence>
<evidence type="ECO:0000256" key="4">
    <source>
        <dbReference type="ARBA" id="ARBA00022692"/>
    </source>
</evidence>
<evidence type="ECO:0000256" key="2">
    <source>
        <dbReference type="ARBA" id="ARBA00022448"/>
    </source>
</evidence>
<evidence type="ECO:0000313" key="10">
    <source>
        <dbReference type="Proteomes" id="UP000255549"/>
    </source>
</evidence>
<feature type="transmembrane region" description="Helical" evidence="7">
    <location>
        <begin position="131"/>
        <end position="153"/>
    </location>
</feature>
<gene>
    <name evidence="9" type="ORF">NCTC11048_01479</name>
</gene>
<feature type="transmembrane region" description="Helical" evidence="7">
    <location>
        <begin position="39"/>
        <end position="61"/>
    </location>
</feature>
<evidence type="ECO:0000256" key="1">
    <source>
        <dbReference type="ARBA" id="ARBA00004651"/>
    </source>
</evidence>
<feature type="transmembrane region" description="Helical" evidence="7">
    <location>
        <begin position="159"/>
        <end position="179"/>
    </location>
</feature>
<keyword evidence="4 7" id="KW-0812">Transmembrane</keyword>
<feature type="transmembrane region" description="Helical" evidence="7">
    <location>
        <begin position="363"/>
        <end position="382"/>
    </location>
</feature>
<dbReference type="Proteomes" id="UP000255549">
    <property type="component" value="Unassembled WGS sequence"/>
</dbReference>